<dbReference type="InterPro" id="IPR002052">
    <property type="entry name" value="DNA_methylase_N6_adenine_CS"/>
</dbReference>
<protein>
    <submittedName>
        <fullName evidence="4">16S rRNA (Guanine(966)-N(2))-methyltransferase RsmD</fullName>
        <ecNumber evidence="4">2.1.1.171</ecNumber>
    </submittedName>
</protein>
<feature type="region of interest" description="Disordered" evidence="3">
    <location>
        <begin position="1"/>
        <end position="24"/>
    </location>
</feature>
<dbReference type="EC" id="2.1.1.171" evidence="4"/>
<dbReference type="SUPFAM" id="SSF53335">
    <property type="entry name" value="S-adenosyl-L-methionine-dependent methyltransferases"/>
    <property type="match status" value="1"/>
</dbReference>
<gene>
    <name evidence="4" type="primary">rsmD</name>
    <name evidence="4" type="ORF">KDA27_08175</name>
</gene>
<dbReference type="PANTHER" id="PTHR43542">
    <property type="entry name" value="METHYLTRANSFERASE"/>
    <property type="match status" value="1"/>
</dbReference>
<dbReference type="NCBIfam" id="TIGR00095">
    <property type="entry name" value="16S rRNA (guanine(966)-N(2))-methyltransferase RsmD"/>
    <property type="match status" value="1"/>
</dbReference>
<dbReference type="AlphaFoldDB" id="A0A956NAU2"/>
<feature type="compositionally biased region" description="Basic and acidic residues" evidence="3">
    <location>
        <begin position="182"/>
        <end position="199"/>
    </location>
</feature>
<proteinExistence type="predicted"/>
<evidence type="ECO:0000313" key="4">
    <source>
        <dbReference type="EMBL" id="MCA9755762.1"/>
    </source>
</evidence>
<dbReference type="InterPro" id="IPR029063">
    <property type="entry name" value="SAM-dependent_MTases_sf"/>
</dbReference>
<dbReference type="Proteomes" id="UP000739538">
    <property type="component" value="Unassembled WGS sequence"/>
</dbReference>
<sequence length="199" mass="22035">MRIISGKWRSHRIASEGRTARPTTDRTRQVLFDIVGGRIEGARVLDLFAGSGALGLEALSRGAAFAILVDQDPKATAGIRKNISALAAQEITEVWTRRVGSALQELEKREERFDWIFADPPYGKGEDVRLLSRIGGKERALLRNGGRFVIEVSSRAPLAPDTGTLELERERTLGGTSLRFYRQNDENPTRGESEDGRDT</sequence>
<evidence type="ECO:0000256" key="2">
    <source>
        <dbReference type="ARBA" id="ARBA00022679"/>
    </source>
</evidence>
<dbReference type="PROSITE" id="PS00092">
    <property type="entry name" value="N6_MTASE"/>
    <property type="match status" value="1"/>
</dbReference>
<evidence type="ECO:0000256" key="1">
    <source>
        <dbReference type="ARBA" id="ARBA00022603"/>
    </source>
</evidence>
<keyword evidence="2 4" id="KW-0808">Transferase</keyword>
<dbReference type="EMBL" id="JAGQHS010000031">
    <property type="protein sequence ID" value="MCA9755762.1"/>
    <property type="molecule type" value="Genomic_DNA"/>
</dbReference>
<dbReference type="PANTHER" id="PTHR43542:SF1">
    <property type="entry name" value="METHYLTRANSFERASE"/>
    <property type="match status" value="1"/>
</dbReference>
<dbReference type="PIRSF" id="PIRSF004553">
    <property type="entry name" value="CHP00095"/>
    <property type="match status" value="1"/>
</dbReference>
<reference evidence="4" key="2">
    <citation type="journal article" date="2021" name="Microbiome">
        <title>Successional dynamics and alternative stable states in a saline activated sludge microbial community over 9 years.</title>
        <authorList>
            <person name="Wang Y."/>
            <person name="Ye J."/>
            <person name="Ju F."/>
            <person name="Liu L."/>
            <person name="Boyd J.A."/>
            <person name="Deng Y."/>
            <person name="Parks D.H."/>
            <person name="Jiang X."/>
            <person name="Yin X."/>
            <person name="Woodcroft B.J."/>
            <person name="Tyson G.W."/>
            <person name="Hugenholtz P."/>
            <person name="Polz M.F."/>
            <person name="Zhang T."/>
        </authorList>
    </citation>
    <scope>NUCLEOTIDE SEQUENCE</scope>
    <source>
        <strain evidence="4">HKST-UBA02</strain>
    </source>
</reference>
<accession>A0A956NAU2</accession>
<dbReference type="Gene3D" id="3.40.50.150">
    <property type="entry name" value="Vaccinia Virus protein VP39"/>
    <property type="match status" value="1"/>
</dbReference>
<organism evidence="4 5">
    <name type="scientific">Eiseniibacteriota bacterium</name>
    <dbReference type="NCBI Taxonomy" id="2212470"/>
    <lineage>
        <taxon>Bacteria</taxon>
        <taxon>Candidatus Eiseniibacteriota</taxon>
    </lineage>
</organism>
<comment type="caution">
    <text evidence="4">The sequence shown here is derived from an EMBL/GenBank/DDBJ whole genome shotgun (WGS) entry which is preliminary data.</text>
</comment>
<feature type="compositionally biased region" description="Basic and acidic residues" evidence="3">
    <location>
        <begin position="13"/>
        <end position="24"/>
    </location>
</feature>
<dbReference type="GO" id="GO:0003676">
    <property type="term" value="F:nucleic acid binding"/>
    <property type="evidence" value="ECO:0007669"/>
    <property type="project" value="InterPro"/>
</dbReference>
<evidence type="ECO:0000313" key="5">
    <source>
        <dbReference type="Proteomes" id="UP000739538"/>
    </source>
</evidence>
<reference evidence="4" key="1">
    <citation type="submission" date="2020-04" db="EMBL/GenBank/DDBJ databases">
        <authorList>
            <person name="Zhang T."/>
        </authorList>
    </citation>
    <scope>NUCLEOTIDE SEQUENCE</scope>
    <source>
        <strain evidence="4">HKST-UBA02</strain>
    </source>
</reference>
<dbReference type="CDD" id="cd02440">
    <property type="entry name" value="AdoMet_MTases"/>
    <property type="match status" value="1"/>
</dbReference>
<keyword evidence="1 4" id="KW-0489">Methyltransferase</keyword>
<feature type="region of interest" description="Disordered" evidence="3">
    <location>
        <begin position="176"/>
        <end position="199"/>
    </location>
</feature>
<dbReference type="GO" id="GO:0052913">
    <property type="term" value="F:16S rRNA (guanine(966)-N(2))-methyltransferase activity"/>
    <property type="evidence" value="ECO:0007669"/>
    <property type="project" value="UniProtKB-EC"/>
</dbReference>
<name>A0A956NAU2_UNCEI</name>
<dbReference type="InterPro" id="IPR004398">
    <property type="entry name" value="RNA_MeTrfase_RsmD"/>
</dbReference>
<dbReference type="Pfam" id="PF03602">
    <property type="entry name" value="Cons_hypoth95"/>
    <property type="match status" value="1"/>
</dbReference>
<evidence type="ECO:0000256" key="3">
    <source>
        <dbReference type="SAM" id="MobiDB-lite"/>
    </source>
</evidence>